<accession>A0A7H9EIX6</accession>
<proteinExistence type="predicted"/>
<dbReference type="Proteomes" id="UP000510886">
    <property type="component" value="Chromosome"/>
</dbReference>
<dbReference type="EMBL" id="CP047418">
    <property type="protein sequence ID" value="QLL77616.1"/>
    <property type="molecule type" value="Genomic_DNA"/>
</dbReference>
<protein>
    <recommendedName>
        <fullName evidence="3">DUF968 domain-containing protein</fullName>
    </recommendedName>
</protein>
<dbReference type="InterPro" id="IPR041242">
    <property type="entry name" value="HNHc_6"/>
</dbReference>
<dbReference type="AlphaFoldDB" id="A0A7H9EIX6"/>
<evidence type="ECO:0008006" key="3">
    <source>
        <dbReference type="Google" id="ProtNLM"/>
    </source>
</evidence>
<name>A0A7H9EIX6_9LACO</name>
<reference evidence="1 2" key="1">
    <citation type="submission" date="2020-01" db="EMBL/GenBank/DDBJ databases">
        <title>Complete and circular genome sequences of six lactobacillus isolates from horses.</title>
        <authorList>
            <person name="Hassan H.M."/>
        </authorList>
    </citation>
    <scope>NUCLEOTIDE SEQUENCE [LARGE SCALE GENOMIC DNA]</scope>
    <source>
        <strain evidence="1 2">1A</strain>
    </source>
</reference>
<dbReference type="KEGG" id="lsw:GTO87_02785"/>
<evidence type="ECO:0000313" key="1">
    <source>
        <dbReference type="EMBL" id="QLL77616.1"/>
    </source>
</evidence>
<organism evidence="1 2">
    <name type="scientific">Ligilactobacillus saerimneri</name>
    <dbReference type="NCBI Taxonomy" id="228229"/>
    <lineage>
        <taxon>Bacteria</taxon>
        <taxon>Bacillati</taxon>
        <taxon>Bacillota</taxon>
        <taxon>Bacilli</taxon>
        <taxon>Lactobacillales</taxon>
        <taxon>Lactobacillaceae</taxon>
        <taxon>Ligilactobacillus</taxon>
    </lineage>
</organism>
<dbReference type="Pfam" id="PF16784">
    <property type="entry name" value="HNHc_6"/>
    <property type="match status" value="1"/>
</dbReference>
<dbReference type="RefSeq" id="WP_180849434.1">
    <property type="nucleotide sequence ID" value="NZ_CP047418.1"/>
</dbReference>
<gene>
    <name evidence="1" type="ORF">GTO87_02785</name>
</gene>
<evidence type="ECO:0000313" key="2">
    <source>
        <dbReference type="Proteomes" id="UP000510886"/>
    </source>
</evidence>
<sequence length="233" mass="27027">MSSRQPLIGSISKLTPSELTVRLDNEIDLQQVRKLANGTLPKVQIEVIDNRRISYDQRAKIFALINDLCDYTGDVPEIWEQRFKWMTARTFGLDDYSLSNCSVTVGNYTILTILNFMFEENIPFKTKTWDSIPSDYPKQRLAIKRRMCVICGKHADLAHYDAVGRRSRELVDHRDFYFMSLCRAHHTEQHTIGVIEFCKKYHIKPIKLSGDDLVSLGVMTRKHLNELEAEDND</sequence>